<proteinExistence type="predicted"/>
<reference evidence="1" key="1">
    <citation type="submission" date="2014-09" db="EMBL/GenBank/DDBJ databases">
        <title>Genome sequence of the luminous mushroom Mycena chlorophos for searching fungal bioluminescence genes.</title>
        <authorList>
            <person name="Tanaka Y."/>
            <person name="Kasuga D."/>
            <person name="Oba Y."/>
            <person name="Hase S."/>
            <person name="Sato K."/>
            <person name="Oba Y."/>
            <person name="Sakakibara Y."/>
        </authorList>
    </citation>
    <scope>NUCLEOTIDE SEQUENCE</scope>
</reference>
<evidence type="ECO:0000313" key="2">
    <source>
        <dbReference type="Proteomes" id="UP000815677"/>
    </source>
</evidence>
<protein>
    <submittedName>
        <fullName evidence="1">Uncharacterized protein</fullName>
    </submittedName>
</protein>
<name>A0ABQ0LFS7_MYCCL</name>
<accession>A0ABQ0LFS7</accession>
<evidence type="ECO:0000313" key="1">
    <source>
        <dbReference type="EMBL" id="GAT49960.1"/>
    </source>
</evidence>
<dbReference type="EMBL" id="DF846060">
    <property type="protein sequence ID" value="GAT49960.1"/>
    <property type="molecule type" value="Genomic_DNA"/>
</dbReference>
<sequence>MGRCPSTCASRRDTSSGLSSRNEFALCCRRSVAVGVVSDDTDCRRNPGEPATSILLQHRTPGPSGPPPYRRPVGAFVVAVRESLFAPGAGSSIVMGRVGAVLAGHTVIVARPDAERDRWLFLPVSLDSVSRSAYGWSNHPRPCIHSAVNCRPSMKPLFPPFSNTLPIRRTFVFVVGASLQTRSVSVHEETMDASAAVVGNRGVGESLGGPESRVPPRLDLFRPSGGPPFRAAVNVLLQIADMSWSNLGFQQVKADLHTRQTVRRPHLYCISRIAQFSLRADANKPASSRFCTGTAVSTRRRVWRHLLGFRVGVHTCRCIRSRTLGFVHPVLVSNEPHLYAAVHTPRSLSRPFSDAFCGALRASIGHVPPRAYDSPAATLQSGTNAHTTRYRETAALSARRVLFCPGRTVRGERHAATVPALLSTQTSPQEAMGINRAEVLLGMVAFEGEKRHDTEESVISRALRNSSRVALRDDAVRTIAFVASWSGSYQSLTRSSLSTVGKRRGRRVPFRPDTPCLASYAEAPENLSLGLPHECVVLLLHDFPPTCRAVYWSRATETFVFRGTWSYPMRFGALESVVSEGGPVEMEEPRMSRTYRRFWKGCLLVGQKLGCLSRTTSAGSALLLLDVPLVE</sequence>
<organism evidence="1 2">
    <name type="scientific">Mycena chlorophos</name>
    <name type="common">Agaric fungus</name>
    <name type="synonym">Agaricus chlorophos</name>
    <dbReference type="NCBI Taxonomy" id="658473"/>
    <lineage>
        <taxon>Eukaryota</taxon>
        <taxon>Fungi</taxon>
        <taxon>Dikarya</taxon>
        <taxon>Basidiomycota</taxon>
        <taxon>Agaricomycotina</taxon>
        <taxon>Agaricomycetes</taxon>
        <taxon>Agaricomycetidae</taxon>
        <taxon>Agaricales</taxon>
        <taxon>Marasmiineae</taxon>
        <taxon>Mycenaceae</taxon>
        <taxon>Mycena</taxon>
    </lineage>
</organism>
<gene>
    <name evidence="1" type="ORF">MCHLO_07243</name>
</gene>
<dbReference type="Proteomes" id="UP000815677">
    <property type="component" value="Unassembled WGS sequence"/>
</dbReference>
<keyword evidence="2" id="KW-1185">Reference proteome</keyword>